<evidence type="ECO:0000256" key="3">
    <source>
        <dbReference type="ARBA" id="ARBA00023002"/>
    </source>
</evidence>
<comment type="cofactor">
    <cofactor evidence="1">
        <name>FMN</name>
        <dbReference type="ChEBI" id="CHEBI:58210"/>
    </cofactor>
</comment>
<proteinExistence type="inferred from homology"/>
<dbReference type="OrthoDB" id="9782629at2"/>
<dbReference type="PANTHER" id="PTHR43673:SF10">
    <property type="entry name" value="NADH DEHYDROGENASE_NAD(P)H NITROREDUCTASE XCC3605-RELATED"/>
    <property type="match status" value="1"/>
</dbReference>
<dbReference type="RefSeq" id="WP_009382874.1">
    <property type="nucleotide sequence ID" value="NZ_AMSQ01000005.1"/>
</dbReference>
<evidence type="ECO:0000256" key="2">
    <source>
        <dbReference type="ARBA" id="ARBA00007118"/>
    </source>
</evidence>
<dbReference type="eggNOG" id="COG0778">
    <property type="taxonomic scope" value="Bacteria"/>
</dbReference>
<sequence length="217" mass="24181">MADIENLKSIIDSRHTVKSFDPNVKIPHDTLNEILSLATKAPSSFNLQPWRFIIVEDDAVKAKIKPYVTVNTHQLETSSQFIIVVGDREHIPYKDAIYDSMVAAGYMAQEDADVKKEKIEKYYSTWTDSEIEQQALNDANLAAMQLMLAVKAFGYDSNPIGGFQHNEILEALGIDNKRYKPALCIAIGKGNKAPTGTTRLPLDQVVSFNGENKDGHI</sequence>
<accession>K9ANN3</accession>
<dbReference type="PATRIC" id="fig|1229783.3.peg.853"/>
<dbReference type="PANTHER" id="PTHR43673">
    <property type="entry name" value="NAD(P)H NITROREDUCTASE YDGI-RELATED"/>
    <property type="match status" value="1"/>
</dbReference>
<dbReference type="Gene3D" id="3.40.109.10">
    <property type="entry name" value="NADH Oxidase"/>
    <property type="match status" value="1"/>
</dbReference>
<dbReference type="GO" id="GO:0016491">
    <property type="term" value="F:oxidoreductase activity"/>
    <property type="evidence" value="ECO:0007669"/>
    <property type="project" value="UniProtKB-KW"/>
</dbReference>
<evidence type="ECO:0000313" key="5">
    <source>
        <dbReference type="EMBL" id="EKU48983.1"/>
    </source>
</evidence>
<gene>
    <name evidence="5" type="ORF">C273_04240</name>
</gene>
<protein>
    <recommendedName>
        <fullName evidence="4">Nitroreductase domain-containing protein</fullName>
    </recommendedName>
</protein>
<evidence type="ECO:0000259" key="4">
    <source>
        <dbReference type="Pfam" id="PF00881"/>
    </source>
</evidence>
<dbReference type="AlphaFoldDB" id="K9ANN3"/>
<dbReference type="CDD" id="cd02137">
    <property type="entry name" value="MhqN-like"/>
    <property type="match status" value="1"/>
</dbReference>
<organism evidence="5 6">
    <name type="scientific">Staphylococcus massiliensis S46</name>
    <dbReference type="NCBI Taxonomy" id="1229783"/>
    <lineage>
        <taxon>Bacteria</taxon>
        <taxon>Bacillati</taxon>
        <taxon>Bacillota</taxon>
        <taxon>Bacilli</taxon>
        <taxon>Bacillales</taxon>
        <taxon>Staphylococcaceae</taxon>
        <taxon>Staphylococcus</taxon>
    </lineage>
</organism>
<evidence type="ECO:0000256" key="1">
    <source>
        <dbReference type="ARBA" id="ARBA00001917"/>
    </source>
</evidence>
<name>K9ANN3_9STAP</name>
<keyword evidence="3" id="KW-0560">Oxidoreductase</keyword>
<evidence type="ECO:0000313" key="6">
    <source>
        <dbReference type="Proteomes" id="UP000009885"/>
    </source>
</evidence>
<dbReference type="SUPFAM" id="SSF55469">
    <property type="entry name" value="FMN-dependent nitroreductase-like"/>
    <property type="match status" value="1"/>
</dbReference>
<dbReference type="InterPro" id="IPR000415">
    <property type="entry name" value="Nitroreductase-like"/>
</dbReference>
<feature type="domain" description="Nitroreductase" evidence="4">
    <location>
        <begin position="11"/>
        <end position="189"/>
    </location>
</feature>
<comment type="caution">
    <text evidence="5">The sequence shown here is derived from an EMBL/GenBank/DDBJ whole genome shotgun (WGS) entry which is preliminary data.</text>
</comment>
<keyword evidence="6" id="KW-1185">Reference proteome</keyword>
<dbReference type="EMBL" id="AMSQ01000005">
    <property type="protein sequence ID" value="EKU48983.1"/>
    <property type="molecule type" value="Genomic_DNA"/>
</dbReference>
<dbReference type="InterPro" id="IPR029479">
    <property type="entry name" value="Nitroreductase"/>
</dbReference>
<dbReference type="Proteomes" id="UP000009885">
    <property type="component" value="Unassembled WGS sequence"/>
</dbReference>
<dbReference type="STRING" id="1229783.C273_04240"/>
<reference evidence="5 6" key="1">
    <citation type="journal article" date="2013" name="Genome Announc.">
        <title>Genome Sequence of Staphylococcus massiliensis Strain S46, Isolated from the Surface of Healthy Human Skin.</title>
        <authorList>
            <person name="Srivastav R."/>
            <person name="Singh A."/>
            <person name="Jangir P.K."/>
            <person name="Kumari C."/>
            <person name="Muduli S."/>
            <person name="Sharma R."/>
        </authorList>
    </citation>
    <scope>NUCLEOTIDE SEQUENCE [LARGE SCALE GENOMIC DNA]</scope>
    <source>
        <strain evidence="5 6">S46</strain>
    </source>
</reference>
<dbReference type="Pfam" id="PF00881">
    <property type="entry name" value="Nitroreductase"/>
    <property type="match status" value="1"/>
</dbReference>
<comment type="similarity">
    <text evidence="2">Belongs to the nitroreductase family.</text>
</comment>